<dbReference type="AlphaFoldDB" id="C1FJ56"/>
<dbReference type="OrthoDB" id="496430at2759"/>
<dbReference type="Proteomes" id="UP000002009">
    <property type="component" value="Chromosome 12"/>
</dbReference>
<dbReference type="InParanoid" id="C1FJ56"/>
<evidence type="ECO:0000313" key="1">
    <source>
        <dbReference type="EMBL" id="ACO70533.1"/>
    </source>
</evidence>
<dbReference type="KEGG" id="mis:MICPUN_63109"/>
<dbReference type="RefSeq" id="XP_002509275.1">
    <property type="nucleotide sequence ID" value="XM_002509229.1"/>
</dbReference>
<keyword evidence="2" id="KW-1185">Reference proteome</keyword>
<proteinExistence type="predicted"/>
<protein>
    <submittedName>
        <fullName evidence="1">Uncharacterized protein</fullName>
    </submittedName>
</protein>
<name>C1FJ56_MICCC</name>
<dbReference type="OMA" id="RICLAQR"/>
<organism evidence="1 2">
    <name type="scientific">Micromonas commoda (strain RCC299 / NOUM17 / CCMP2709)</name>
    <name type="common">Picoplanktonic green alga</name>
    <dbReference type="NCBI Taxonomy" id="296587"/>
    <lineage>
        <taxon>Eukaryota</taxon>
        <taxon>Viridiplantae</taxon>
        <taxon>Chlorophyta</taxon>
        <taxon>Mamiellophyceae</taxon>
        <taxon>Mamiellales</taxon>
        <taxon>Mamiellaceae</taxon>
        <taxon>Micromonas</taxon>
    </lineage>
</organism>
<dbReference type="EMBL" id="CP001577">
    <property type="protein sequence ID" value="ACO70533.1"/>
    <property type="molecule type" value="Genomic_DNA"/>
</dbReference>
<accession>C1FJ56</accession>
<gene>
    <name evidence="1" type="ORF">MICPUN_63109</name>
</gene>
<sequence length="204" mass="22945">MACVTVSLASATPAVAPSLRRAAHVRRGGSVVVRGKKAAFFKEFDEQYQKDNEVKEMDENVMNGWPGLASEYPRTRRESCRHATVPSMCQDIGDDIATYNVLTKKTGPLNVTWNGVAMLQVPKGKTDKESNAIAKTVLIQRKEIVLQEVDRLYPKMKGQPKDYVIQMFEDPFADPVDMTQEAPNDVETAPAEFKFLEKGRRYPY</sequence>
<dbReference type="GeneID" id="8247924"/>
<reference evidence="1 2" key="1">
    <citation type="journal article" date="2009" name="Science">
        <title>Green evolution and dynamic adaptations revealed by genomes of the marine picoeukaryotes Micromonas.</title>
        <authorList>
            <person name="Worden A.Z."/>
            <person name="Lee J.H."/>
            <person name="Mock T."/>
            <person name="Rouze P."/>
            <person name="Simmons M.P."/>
            <person name="Aerts A.L."/>
            <person name="Allen A.E."/>
            <person name="Cuvelier M.L."/>
            <person name="Derelle E."/>
            <person name="Everett M.V."/>
            <person name="Foulon E."/>
            <person name="Grimwood J."/>
            <person name="Gundlach H."/>
            <person name="Henrissat B."/>
            <person name="Napoli C."/>
            <person name="McDonald S.M."/>
            <person name="Parker M.S."/>
            <person name="Rombauts S."/>
            <person name="Salamov A."/>
            <person name="Von Dassow P."/>
            <person name="Badger J.H."/>
            <person name="Coutinho P.M."/>
            <person name="Demir E."/>
            <person name="Dubchak I."/>
            <person name="Gentemann C."/>
            <person name="Eikrem W."/>
            <person name="Gready J.E."/>
            <person name="John U."/>
            <person name="Lanier W."/>
            <person name="Lindquist E.A."/>
            <person name="Lucas S."/>
            <person name="Mayer K.F."/>
            <person name="Moreau H."/>
            <person name="Not F."/>
            <person name="Otillar R."/>
            <person name="Panaud O."/>
            <person name="Pangilinan J."/>
            <person name="Paulsen I."/>
            <person name="Piegu B."/>
            <person name="Poliakov A."/>
            <person name="Robbens S."/>
            <person name="Schmutz J."/>
            <person name="Toulza E."/>
            <person name="Wyss T."/>
            <person name="Zelensky A."/>
            <person name="Zhou K."/>
            <person name="Armbrust E.V."/>
            <person name="Bhattacharya D."/>
            <person name="Goodenough U.W."/>
            <person name="Van de Peer Y."/>
            <person name="Grigoriev I.V."/>
        </authorList>
    </citation>
    <scope>NUCLEOTIDE SEQUENCE [LARGE SCALE GENOMIC DNA]</scope>
    <source>
        <strain evidence="2">RCC299 / NOUM17</strain>
    </source>
</reference>
<evidence type="ECO:0000313" key="2">
    <source>
        <dbReference type="Proteomes" id="UP000002009"/>
    </source>
</evidence>